<feature type="transmembrane region" description="Helical" evidence="5">
    <location>
        <begin position="415"/>
        <end position="438"/>
    </location>
</feature>
<feature type="transmembrane region" description="Helical" evidence="5">
    <location>
        <begin position="144"/>
        <end position="163"/>
    </location>
</feature>
<evidence type="ECO:0000256" key="1">
    <source>
        <dbReference type="ARBA" id="ARBA00004141"/>
    </source>
</evidence>
<feature type="transmembrane region" description="Helical" evidence="5">
    <location>
        <begin position="321"/>
        <end position="338"/>
    </location>
</feature>
<dbReference type="GO" id="GO:0022857">
    <property type="term" value="F:transmembrane transporter activity"/>
    <property type="evidence" value="ECO:0007669"/>
    <property type="project" value="InterPro"/>
</dbReference>
<evidence type="ECO:0000259" key="6">
    <source>
        <dbReference type="PROSITE" id="PS50850"/>
    </source>
</evidence>
<protein>
    <submittedName>
        <fullName evidence="7">Polyamine transporter</fullName>
    </submittedName>
</protein>
<feature type="transmembrane region" description="Helical" evidence="5">
    <location>
        <begin position="383"/>
        <end position="403"/>
    </location>
</feature>
<name>A0A9P4P118_9PEZI</name>
<dbReference type="SUPFAM" id="SSF103473">
    <property type="entry name" value="MFS general substrate transporter"/>
    <property type="match status" value="1"/>
</dbReference>
<dbReference type="Proteomes" id="UP000800235">
    <property type="component" value="Unassembled WGS sequence"/>
</dbReference>
<feature type="transmembrane region" description="Helical" evidence="5">
    <location>
        <begin position="207"/>
        <end position="226"/>
    </location>
</feature>
<comment type="caution">
    <text evidence="7">The sequence shown here is derived from an EMBL/GenBank/DDBJ whole genome shotgun (WGS) entry which is preliminary data.</text>
</comment>
<evidence type="ECO:0000256" key="4">
    <source>
        <dbReference type="ARBA" id="ARBA00023136"/>
    </source>
</evidence>
<dbReference type="Pfam" id="PF07690">
    <property type="entry name" value="MFS_1"/>
    <property type="match status" value="1"/>
</dbReference>
<feature type="transmembrane region" description="Helical" evidence="5">
    <location>
        <begin position="87"/>
        <end position="107"/>
    </location>
</feature>
<evidence type="ECO:0000256" key="5">
    <source>
        <dbReference type="SAM" id="Phobius"/>
    </source>
</evidence>
<keyword evidence="3 5" id="KW-1133">Transmembrane helix</keyword>
<dbReference type="PROSITE" id="PS50850">
    <property type="entry name" value="MFS"/>
    <property type="match status" value="1"/>
</dbReference>
<keyword evidence="2 5" id="KW-0812">Transmembrane</keyword>
<dbReference type="InterPro" id="IPR020846">
    <property type="entry name" value="MFS_dom"/>
</dbReference>
<feature type="transmembrane region" description="Helical" evidence="5">
    <location>
        <begin position="175"/>
        <end position="195"/>
    </location>
</feature>
<organism evidence="7 8">
    <name type="scientific">Tothia fuscella</name>
    <dbReference type="NCBI Taxonomy" id="1048955"/>
    <lineage>
        <taxon>Eukaryota</taxon>
        <taxon>Fungi</taxon>
        <taxon>Dikarya</taxon>
        <taxon>Ascomycota</taxon>
        <taxon>Pezizomycotina</taxon>
        <taxon>Dothideomycetes</taxon>
        <taxon>Pleosporomycetidae</taxon>
        <taxon>Venturiales</taxon>
        <taxon>Cylindrosympodiaceae</taxon>
        <taxon>Tothia</taxon>
    </lineage>
</organism>
<accession>A0A9P4P118</accession>
<feature type="transmembrane region" description="Helical" evidence="5">
    <location>
        <begin position="50"/>
        <end position="67"/>
    </location>
</feature>
<dbReference type="EMBL" id="MU007013">
    <property type="protein sequence ID" value="KAF2435302.1"/>
    <property type="molecule type" value="Genomic_DNA"/>
</dbReference>
<evidence type="ECO:0000313" key="7">
    <source>
        <dbReference type="EMBL" id="KAF2435302.1"/>
    </source>
</evidence>
<feature type="transmembrane region" description="Helical" evidence="5">
    <location>
        <begin position="450"/>
        <end position="470"/>
    </location>
</feature>
<dbReference type="Gene3D" id="1.20.1250.20">
    <property type="entry name" value="MFS general substrate transporter like domains"/>
    <property type="match status" value="1"/>
</dbReference>
<comment type="subcellular location">
    <subcellularLocation>
        <location evidence="1">Membrane</location>
        <topology evidence="1">Multi-pass membrane protein</topology>
    </subcellularLocation>
</comment>
<proteinExistence type="predicted"/>
<evidence type="ECO:0000313" key="8">
    <source>
        <dbReference type="Proteomes" id="UP000800235"/>
    </source>
</evidence>
<gene>
    <name evidence="7" type="ORF">EJ08DRAFT_625720</name>
</gene>
<dbReference type="OrthoDB" id="5410178at2759"/>
<keyword evidence="8" id="KW-1185">Reference proteome</keyword>
<dbReference type="AlphaFoldDB" id="A0A9P4P118"/>
<feature type="transmembrane region" description="Helical" evidence="5">
    <location>
        <begin position="119"/>
        <end position="138"/>
    </location>
</feature>
<dbReference type="InterPro" id="IPR036259">
    <property type="entry name" value="MFS_trans_sf"/>
</dbReference>
<dbReference type="PANTHER" id="PTHR23502">
    <property type="entry name" value="MAJOR FACILITATOR SUPERFAMILY"/>
    <property type="match status" value="1"/>
</dbReference>
<feature type="transmembrane region" description="Helical" evidence="5">
    <location>
        <begin position="358"/>
        <end position="377"/>
    </location>
</feature>
<reference evidence="7" key="1">
    <citation type="journal article" date="2020" name="Stud. Mycol.">
        <title>101 Dothideomycetes genomes: a test case for predicting lifestyles and emergence of pathogens.</title>
        <authorList>
            <person name="Haridas S."/>
            <person name="Albert R."/>
            <person name="Binder M."/>
            <person name="Bloem J."/>
            <person name="Labutti K."/>
            <person name="Salamov A."/>
            <person name="Andreopoulos B."/>
            <person name="Baker S."/>
            <person name="Barry K."/>
            <person name="Bills G."/>
            <person name="Bluhm B."/>
            <person name="Cannon C."/>
            <person name="Castanera R."/>
            <person name="Culley D."/>
            <person name="Daum C."/>
            <person name="Ezra D."/>
            <person name="Gonzalez J."/>
            <person name="Henrissat B."/>
            <person name="Kuo A."/>
            <person name="Liang C."/>
            <person name="Lipzen A."/>
            <person name="Lutzoni F."/>
            <person name="Magnuson J."/>
            <person name="Mondo S."/>
            <person name="Nolan M."/>
            <person name="Ohm R."/>
            <person name="Pangilinan J."/>
            <person name="Park H.-J."/>
            <person name="Ramirez L."/>
            <person name="Alfaro M."/>
            <person name="Sun H."/>
            <person name="Tritt A."/>
            <person name="Yoshinaga Y."/>
            <person name="Zwiers L.-H."/>
            <person name="Turgeon B."/>
            <person name="Goodwin S."/>
            <person name="Spatafora J."/>
            <person name="Crous P."/>
            <person name="Grigoriev I."/>
        </authorList>
    </citation>
    <scope>NUCLEOTIDE SEQUENCE</scope>
    <source>
        <strain evidence="7">CBS 130266</strain>
    </source>
</reference>
<evidence type="ECO:0000256" key="2">
    <source>
        <dbReference type="ARBA" id="ARBA00022692"/>
    </source>
</evidence>
<feature type="domain" description="Major facilitator superfamily (MFS) profile" evidence="6">
    <location>
        <begin position="49"/>
        <end position="477"/>
    </location>
</feature>
<feature type="transmembrane region" description="Helical" evidence="5">
    <location>
        <begin position="283"/>
        <end position="301"/>
    </location>
</feature>
<evidence type="ECO:0000256" key="3">
    <source>
        <dbReference type="ARBA" id="ARBA00022989"/>
    </source>
</evidence>
<dbReference type="InterPro" id="IPR011701">
    <property type="entry name" value="MFS"/>
</dbReference>
<dbReference type="GO" id="GO:0016020">
    <property type="term" value="C:membrane"/>
    <property type="evidence" value="ECO:0007669"/>
    <property type="project" value="UniProtKB-SubCell"/>
</dbReference>
<keyword evidence="4 5" id="KW-0472">Membrane</keyword>
<sequence>MKDENDAECPSPDDDDLIREAGLQKTHSGYVEWQKDHSEYPRNWRLSRKIYDTTIIVFLEFYTTVISTTGPSAAKNTMNEHQISRTLSLVAFTFMYQLGQALGGLLMPPMSESFGRRKAYIYSSAVFSIASLITGVVPHVAGVYVGRVIAGFASAIPSVVLAGSIEDMYRPRVRVWLILLWNSFTTLGLCMGPIYGSYISHAIGWRWIYYTSAILTASLCIPLSFIRESRSSKLLSQKHESLKGKTNQDDLRIHETPDNVSSRHDFIHVVLFRPLRLATTEPIVIMVSVLNATAWGIIYLFTECLTIVYAQRGWTDQTSSLSFLAIGTGIVISLLPRFRDLKLMKQGRSEPEDKLTGFAIGAPSLAIGLWLFAWTIPPRVRTHWLPSMLGLLLVGFATNEFAYTLNGYLADSYSIYAASSLAALALTRALVSGVMPLFAHQMFTGLDTNLAASVLAAVATLYCVAPVVFLKYGKQMREASEFARHSAEVNKRHGEE</sequence>
<dbReference type="PANTHER" id="PTHR23502:SF157">
    <property type="entry name" value="MAJOR FACILITATOR SUPERFAMILY (MFS) PROFILE DOMAIN-CONTAINING PROTEIN-RELATED"/>
    <property type="match status" value="1"/>
</dbReference>